<evidence type="ECO:0000313" key="5">
    <source>
        <dbReference type="EMBL" id="GAA3714998.1"/>
    </source>
</evidence>
<feature type="domain" description="Carboxylesterase type B" evidence="4">
    <location>
        <begin position="4"/>
        <end position="449"/>
    </location>
</feature>
<dbReference type="PROSITE" id="PS00122">
    <property type="entry name" value="CARBOXYLESTERASE_B_1"/>
    <property type="match status" value="1"/>
</dbReference>
<comment type="caution">
    <text evidence="5">The sequence shown here is derived from an EMBL/GenBank/DDBJ whole genome shotgun (WGS) entry which is preliminary data.</text>
</comment>
<dbReference type="PANTHER" id="PTHR43918:SF4">
    <property type="entry name" value="CARBOXYLIC ESTER HYDROLASE"/>
    <property type="match status" value="1"/>
</dbReference>
<dbReference type="Gene3D" id="3.40.50.1820">
    <property type="entry name" value="alpha/beta hydrolase"/>
    <property type="match status" value="1"/>
</dbReference>
<dbReference type="PROSITE" id="PS00941">
    <property type="entry name" value="CARBOXYLESTERASE_B_2"/>
    <property type="match status" value="1"/>
</dbReference>
<dbReference type="Pfam" id="PF00135">
    <property type="entry name" value="COesterase"/>
    <property type="match status" value="1"/>
</dbReference>
<dbReference type="RefSeq" id="WP_344814019.1">
    <property type="nucleotide sequence ID" value="NZ_BAAAYX010000020.1"/>
</dbReference>
<dbReference type="InterPro" id="IPR019819">
    <property type="entry name" value="Carboxylesterase_B_CS"/>
</dbReference>
<gene>
    <name evidence="5" type="ORF">GCM10022204_37850</name>
</gene>
<proteinExistence type="inferred from homology"/>
<dbReference type="SUPFAM" id="SSF53474">
    <property type="entry name" value="alpha/beta-Hydrolases"/>
    <property type="match status" value="1"/>
</dbReference>
<evidence type="ECO:0000259" key="4">
    <source>
        <dbReference type="Pfam" id="PF00135"/>
    </source>
</evidence>
<dbReference type="InterPro" id="IPR002018">
    <property type="entry name" value="CarbesteraseB"/>
</dbReference>
<organism evidence="5 6">
    <name type="scientific">Microlunatus aurantiacus</name>
    <dbReference type="NCBI Taxonomy" id="446786"/>
    <lineage>
        <taxon>Bacteria</taxon>
        <taxon>Bacillati</taxon>
        <taxon>Actinomycetota</taxon>
        <taxon>Actinomycetes</taxon>
        <taxon>Propionibacteriales</taxon>
        <taxon>Propionibacteriaceae</taxon>
        <taxon>Microlunatus</taxon>
    </lineage>
</organism>
<evidence type="ECO:0000256" key="2">
    <source>
        <dbReference type="ARBA" id="ARBA00022801"/>
    </source>
</evidence>
<evidence type="ECO:0000313" key="6">
    <source>
        <dbReference type="Proteomes" id="UP001500051"/>
    </source>
</evidence>
<dbReference type="PANTHER" id="PTHR43918">
    <property type="entry name" value="ACETYLCHOLINESTERASE"/>
    <property type="match status" value="1"/>
</dbReference>
<accession>A0ABP7EBT3</accession>
<protein>
    <recommendedName>
        <fullName evidence="3">Carboxylic ester hydrolase</fullName>
        <ecNumber evidence="3">3.1.1.-</ecNumber>
    </recommendedName>
</protein>
<name>A0ABP7EBT3_9ACTN</name>
<evidence type="ECO:0000256" key="3">
    <source>
        <dbReference type="RuleBase" id="RU361235"/>
    </source>
</evidence>
<evidence type="ECO:0000256" key="1">
    <source>
        <dbReference type="ARBA" id="ARBA00005964"/>
    </source>
</evidence>
<dbReference type="EC" id="3.1.1.-" evidence="3"/>
<comment type="similarity">
    <text evidence="1 3">Belongs to the type-B carboxylesterase/lipase family.</text>
</comment>
<dbReference type="EMBL" id="BAAAYX010000020">
    <property type="protein sequence ID" value="GAA3714998.1"/>
    <property type="molecule type" value="Genomic_DNA"/>
</dbReference>
<dbReference type="InterPro" id="IPR029058">
    <property type="entry name" value="AB_hydrolase_fold"/>
</dbReference>
<dbReference type="InterPro" id="IPR019826">
    <property type="entry name" value="Carboxylesterase_B_AS"/>
</dbReference>
<dbReference type="InterPro" id="IPR050654">
    <property type="entry name" value="AChE-related_enzymes"/>
</dbReference>
<keyword evidence="2 3" id="KW-0378">Hydrolase</keyword>
<reference evidence="6" key="1">
    <citation type="journal article" date="2019" name="Int. J. Syst. Evol. Microbiol.">
        <title>The Global Catalogue of Microorganisms (GCM) 10K type strain sequencing project: providing services to taxonomists for standard genome sequencing and annotation.</title>
        <authorList>
            <consortium name="The Broad Institute Genomics Platform"/>
            <consortium name="The Broad Institute Genome Sequencing Center for Infectious Disease"/>
            <person name="Wu L."/>
            <person name="Ma J."/>
        </authorList>
    </citation>
    <scope>NUCLEOTIDE SEQUENCE [LARGE SCALE GENOMIC DNA]</scope>
    <source>
        <strain evidence="6">JCM 16548</strain>
    </source>
</reference>
<dbReference type="Proteomes" id="UP001500051">
    <property type="component" value="Unassembled WGS sequence"/>
</dbReference>
<keyword evidence="6" id="KW-1185">Reference proteome</keyword>
<sequence length="485" mass="51306">MSTDRVVEIEAGTLAGSARGAVDVWLGVPYAEPPVGRLRFTAPTEVRRWRGVRPAVVVGGAAQQLAAVTAARSSLGTPSEDCLYLNVFAPAVPAPPRPVLVWIHGGAFTSGSGALYDGSDLAASGDVVVVTLNYRLGVLGLVDLGAVTDADIPSNLGLRDQIAALAWVRDNIAAFGGDPARVTVAGESAGSIAVSLLLTAPSARGLFRSAIMQSGSYSLIHGADVRAEVAQRYADELGLGPSDADRLWEVPAERLLAAQHAVRRAVRGTVPAAPWFDGDLVPDSLAAAQAAVRPEVPLLIGHNHDEVTLFQLLPGDIMPTTRAALTTRLRAALPAAHAEAVIAAYPDTLLGTRALGTDLNFAVPTRHFAERHRAAGGPTWCYRFDASVPLIGAAHASELPYLWDWTGPTAAILRGRRTAARRALGRRLKDHWTAFVRDQAPGPDWPAFTLPERPTTVFSPGGDRVETGAAVRHEVWRGSDVMPRD</sequence>